<evidence type="ECO:0000256" key="1">
    <source>
        <dbReference type="ARBA" id="ARBA00022723"/>
    </source>
</evidence>
<keyword evidence="3" id="KW-0464">Manganese</keyword>
<dbReference type="PROSITE" id="PS51409">
    <property type="entry name" value="ARGINASE_2"/>
    <property type="match status" value="1"/>
</dbReference>
<name>A0A369TEV1_9PROT</name>
<evidence type="ECO:0000256" key="4">
    <source>
        <dbReference type="PROSITE-ProRule" id="PRU00742"/>
    </source>
</evidence>
<dbReference type="InterPro" id="IPR006035">
    <property type="entry name" value="Ureohydrolase"/>
</dbReference>
<gene>
    <name evidence="5" type="ORF">DRB17_02650</name>
</gene>
<proteinExistence type="inferred from homology"/>
<dbReference type="PRINTS" id="PR00116">
    <property type="entry name" value="ARGINASE"/>
</dbReference>
<dbReference type="PANTHER" id="PTHR43782">
    <property type="entry name" value="ARGINASE"/>
    <property type="match status" value="1"/>
</dbReference>
<dbReference type="Gene3D" id="3.40.800.10">
    <property type="entry name" value="Ureohydrolase domain"/>
    <property type="match status" value="1"/>
</dbReference>
<keyword evidence="6" id="KW-1185">Reference proteome</keyword>
<dbReference type="GO" id="GO:0004053">
    <property type="term" value="F:arginase activity"/>
    <property type="evidence" value="ECO:0007669"/>
    <property type="project" value="TreeGrafter"/>
</dbReference>
<dbReference type="Proteomes" id="UP000253941">
    <property type="component" value="Unassembled WGS sequence"/>
</dbReference>
<evidence type="ECO:0000256" key="2">
    <source>
        <dbReference type="ARBA" id="ARBA00022801"/>
    </source>
</evidence>
<dbReference type="Pfam" id="PF00491">
    <property type="entry name" value="Arginase"/>
    <property type="match status" value="1"/>
</dbReference>
<evidence type="ECO:0000313" key="5">
    <source>
        <dbReference type="EMBL" id="RDD63362.1"/>
    </source>
</evidence>
<dbReference type="EMBL" id="QPMH01000002">
    <property type="protein sequence ID" value="RDD63362.1"/>
    <property type="molecule type" value="Genomic_DNA"/>
</dbReference>
<keyword evidence="2" id="KW-0378">Hydrolase</keyword>
<reference evidence="5 6" key="1">
    <citation type="submission" date="2018-07" db="EMBL/GenBank/DDBJ databases">
        <title>Venubactetium sediminum gen. nov., sp. nov., isolated from a marine solar saltern.</title>
        <authorList>
            <person name="Wang S."/>
        </authorList>
    </citation>
    <scope>NUCLEOTIDE SEQUENCE [LARGE SCALE GENOMIC DNA]</scope>
    <source>
        <strain evidence="5 6">WD2A32</strain>
    </source>
</reference>
<sequence length="289" mass="30136">MDVTLIQVPYDSGHREVRMGRGPGHLVSLGAAQAVEAATGGNVAMERVEADTAFTTEIGTAFELAHKLTGEIARARRNGTFPLVLAGNCMSSVGTITGLTDVPRLGIVWLDAHGDLNTPETSPTGFLDGMALAVCTGRCWGTLAGSLPGFEAVPDERILHVGARALDPAEDTLFREGDFLSVSGDALRNGGAGVLEDPLEALAARADAVYLHLDMDVHDARTVRANPFAEPGGPSPQQVRRLIDAIAQRIPVAGAAVTAYAPDYDRDGAAGQAALELLQTVASAVAVRH</sequence>
<comment type="similarity">
    <text evidence="4">Belongs to the arginase family.</text>
</comment>
<dbReference type="GO" id="GO:0030145">
    <property type="term" value="F:manganese ion binding"/>
    <property type="evidence" value="ECO:0007669"/>
    <property type="project" value="TreeGrafter"/>
</dbReference>
<dbReference type="RefSeq" id="WP_114580616.1">
    <property type="nucleotide sequence ID" value="NZ_QPMH01000002.1"/>
</dbReference>
<organism evidence="5 6">
    <name type="scientific">Ferruginivarius sediminum</name>
    <dbReference type="NCBI Taxonomy" id="2661937"/>
    <lineage>
        <taxon>Bacteria</taxon>
        <taxon>Pseudomonadati</taxon>
        <taxon>Pseudomonadota</taxon>
        <taxon>Alphaproteobacteria</taxon>
        <taxon>Rhodospirillales</taxon>
        <taxon>Rhodospirillaceae</taxon>
        <taxon>Ferruginivarius</taxon>
    </lineage>
</organism>
<comment type="caution">
    <text evidence="5">The sequence shown here is derived from an EMBL/GenBank/DDBJ whole genome shotgun (WGS) entry which is preliminary data.</text>
</comment>
<dbReference type="GO" id="GO:0005829">
    <property type="term" value="C:cytosol"/>
    <property type="evidence" value="ECO:0007669"/>
    <property type="project" value="TreeGrafter"/>
</dbReference>
<dbReference type="PIRSF" id="PIRSF036979">
    <property type="entry name" value="Arginase"/>
    <property type="match status" value="1"/>
</dbReference>
<dbReference type="SUPFAM" id="SSF52768">
    <property type="entry name" value="Arginase/deacetylase"/>
    <property type="match status" value="1"/>
</dbReference>
<dbReference type="PANTHER" id="PTHR43782:SF3">
    <property type="entry name" value="ARGINASE"/>
    <property type="match status" value="1"/>
</dbReference>
<protein>
    <submittedName>
        <fullName evidence="5">Arginase family protein</fullName>
    </submittedName>
</protein>
<evidence type="ECO:0000256" key="3">
    <source>
        <dbReference type="ARBA" id="ARBA00023211"/>
    </source>
</evidence>
<dbReference type="AlphaFoldDB" id="A0A369TEV1"/>
<dbReference type="InterPro" id="IPR023696">
    <property type="entry name" value="Ureohydrolase_dom_sf"/>
</dbReference>
<evidence type="ECO:0000313" key="6">
    <source>
        <dbReference type="Proteomes" id="UP000253941"/>
    </source>
</evidence>
<dbReference type="CDD" id="cd09999">
    <property type="entry name" value="Arginase-like_1"/>
    <property type="match status" value="1"/>
</dbReference>
<accession>A0A369TEV1</accession>
<keyword evidence="1" id="KW-0479">Metal-binding</keyword>